<dbReference type="InterPro" id="IPR017439">
    <property type="entry name" value="Amidohydrolase"/>
</dbReference>
<dbReference type="GeneID" id="98403122"/>
<reference evidence="4 5" key="1">
    <citation type="submission" date="2020-10" db="EMBL/GenBank/DDBJ databases">
        <title>Complete genome sequence of Cupriavidus basilensis CCUG 49340T.</title>
        <authorList>
            <person name="Salva-Serra F."/>
            <person name="Donoso R.A."/>
            <person name="Cho K.H."/>
            <person name="Yoo J.A."/>
            <person name="Lee K."/>
            <person name="Yoon S.-H."/>
            <person name="Perez-Pantoja D."/>
            <person name="Moore E.R.B."/>
        </authorList>
    </citation>
    <scope>NUCLEOTIDE SEQUENCE [LARGE SCALE GENOMIC DNA]</scope>
    <source>
        <strain evidence="5">CCUG 49340</strain>
    </source>
</reference>
<dbReference type="Proteomes" id="UP000397656">
    <property type="component" value="Chromosome 1"/>
</dbReference>
<organism evidence="4 5">
    <name type="scientific">Cupriavidus basilensis</name>
    <dbReference type="NCBI Taxonomy" id="68895"/>
    <lineage>
        <taxon>Bacteria</taxon>
        <taxon>Pseudomonadati</taxon>
        <taxon>Pseudomonadota</taxon>
        <taxon>Betaproteobacteria</taxon>
        <taxon>Burkholderiales</taxon>
        <taxon>Burkholderiaceae</taxon>
        <taxon>Cupriavidus</taxon>
    </lineage>
</organism>
<keyword evidence="1 4" id="KW-0378">Hydrolase</keyword>
<evidence type="ECO:0000313" key="4">
    <source>
        <dbReference type="EMBL" id="QOT76294.1"/>
    </source>
</evidence>
<keyword evidence="2" id="KW-0479">Metal-binding</keyword>
<feature type="binding site" evidence="2">
    <location>
        <position position="114"/>
    </location>
    <ligand>
        <name>Mn(2+)</name>
        <dbReference type="ChEBI" id="CHEBI:29035"/>
        <label>2</label>
    </ligand>
</feature>
<dbReference type="NCBIfam" id="TIGR01891">
    <property type="entry name" value="amidohydrolases"/>
    <property type="match status" value="1"/>
</dbReference>
<name>A0A643FJE6_9BURK</name>
<dbReference type="Pfam" id="PF01546">
    <property type="entry name" value="Peptidase_M20"/>
    <property type="match status" value="1"/>
</dbReference>
<sequence length="403" mass="42664">MTREPTLTPFQLLPHLLPAIQIDAETFIGIRRQIHAQPELGFEVGATSKLVATLLESWGYAVHTGIGKSGVVGQLKLGNGKRRLGIRADMDALPVVEATGLPYASKIPGKMHACGHDGHTAILLAAAKALADSRDFDGTLNLIFQPDEENLCGARAMIEDGLFERFPCDAVFALHNMPGVAAGTFRVLPGPVSLSSDVADVTIKGVGGHGAMPHRARDPIAACAAIVTALQTVVARNVAPDDTAVLSVGFIRGGATHNVIPESVTLGLNVRAARPETRALVEQRIREIVSLTAQAHGVEAHIDYRQLTPPMVNTEAETTLAQQVCAELVGADKVVTQAPKGLNGSEDFAWMLNEVPGCYLILGNGEGEFGGCMVHNPGYDFNDQVLPLGAACWVRLAQTYLAG</sequence>
<dbReference type="Pfam" id="PF07687">
    <property type="entry name" value="M20_dimer"/>
    <property type="match status" value="1"/>
</dbReference>
<dbReference type="CDD" id="cd05666">
    <property type="entry name" value="M20_Acy1-like"/>
    <property type="match status" value="1"/>
</dbReference>
<proteinExistence type="predicted"/>
<dbReference type="InterPro" id="IPR036264">
    <property type="entry name" value="Bact_exopeptidase_dim_dom"/>
</dbReference>
<gene>
    <name evidence="4" type="ORF">F7R26_019545</name>
</gene>
<dbReference type="AlphaFoldDB" id="A0A643FJE6"/>
<dbReference type="FunFam" id="3.30.70.360:FF:000001">
    <property type="entry name" value="N-acetyldiaminopimelate deacetylase"/>
    <property type="match status" value="1"/>
</dbReference>
<feature type="binding site" evidence="2">
    <location>
        <position position="175"/>
    </location>
    <ligand>
        <name>Mn(2+)</name>
        <dbReference type="ChEBI" id="CHEBI:29035"/>
        <label>2</label>
    </ligand>
</feature>
<dbReference type="SUPFAM" id="SSF55031">
    <property type="entry name" value="Bacterial exopeptidase dimerisation domain"/>
    <property type="match status" value="1"/>
</dbReference>
<dbReference type="SUPFAM" id="SSF53187">
    <property type="entry name" value="Zn-dependent exopeptidases"/>
    <property type="match status" value="1"/>
</dbReference>
<dbReference type="InterPro" id="IPR011650">
    <property type="entry name" value="Peptidase_M20_dimer"/>
</dbReference>
<keyword evidence="2" id="KW-0464">Manganese</keyword>
<dbReference type="GO" id="GO:0019877">
    <property type="term" value="P:diaminopimelate biosynthetic process"/>
    <property type="evidence" value="ECO:0007669"/>
    <property type="project" value="UniProtKB-ARBA"/>
</dbReference>
<dbReference type="PIRSF" id="PIRSF005962">
    <property type="entry name" value="Pept_M20D_amidohydro"/>
    <property type="match status" value="1"/>
</dbReference>
<evidence type="ECO:0000256" key="2">
    <source>
        <dbReference type="PIRSR" id="PIRSR005962-1"/>
    </source>
</evidence>
<dbReference type="GO" id="GO:0050118">
    <property type="term" value="F:N-acetyldiaminopimelate deacetylase activity"/>
    <property type="evidence" value="ECO:0007669"/>
    <property type="project" value="UniProtKB-ARBA"/>
</dbReference>
<evidence type="ECO:0000259" key="3">
    <source>
        <dbReference type="Pfam" id="PF07687"/>
    </source>
</evidence>
<dbReference type="Gene3D" id="3.30.70.360">
    <property type="match status" value="1"/>
</dbReference>
<dbReference type="InterPro" id="IPR002933">
    <property type="entry name" value="Peptidase_M20"/>
</dbReference>
<evidence type="ECO:0000313" key="5">
    <source>
        <dbReference type="Proteomes" id="UP000397656"/>
    </source>
</evidence>
<feature type="domain" description="Peptidase M20 dimerisation" evidence="3">
    <location>
        <begin position="200"/>
        <end position="290"/>
    </location>
</feature>
<dbReference type="EMBL" id="CP062803">
    <property type="protein sequence ID" value="QOT76294.1"/>
    <property type="molecule type" value="Genomic_DNA"/>
</dbReference>
<feature type="binding site" evidence="2">
    <location>
        <position position="149"/>
    </location>
    <ligand>
        <name>Mn(2+)</name>
        <dbReference type="ChEBI" id="CHEBI:29035"/>
        <label>2</label>
    </ligand>
</feature>
<dbReference type="Gene3D" id="3.40.630.10">
    <property type="entry name" value="Zn peptidases"/>
    <property type="match status" value="1"/>
</dbReference>
<feature type="binding site" evidence="2">
    <location>
        <position position="116"/>
    </location>
    <ligand>
        <name>Mn(2+)</name>
        <dbReference type="ChEBI" id="CHEBI:29035"/>
        <label>2</label>
    </ligand>
</feature>
<dbReference type="PANTHER" id="PTHR11014:SF63">
    <property type="entry name" value="METALLOPEPTIDASE, PUTATIVE (AFU_ORTHOLOGUE AFUA_6G09600)-RELATED"/>
    <property type="match status" value="1"/>
</dbReference>
<dbReference type="RefSeq" id="WP_150992565.1">
    <property type="nucleotide sequence ID" value="NZ_CP062803.1"/>
</dbReference>
<feature type="binding site" evidence="2">
    <location>
        <position position="375"/>
    </location>
    <ligand>
        <name>Mn(2+)</name>
        <dbReference type="ChEBI" id="CHEBI:29035"/>
        <label>2</label>
    </ligand>
</feature>
<dbReference type="PANTHER" id="PTHR11014">
    <property type="entry name" value="PEPTIDASE M20 FAMILY MEMBER"/>
    <property type="match status" value="1"/>
</dbReference>
<accession>A0A643FJE6</accession>
<dbReference type="GO" id="GO:0046872">
    <property type="term" value="F:metal ion binding"/>
    <property type="evidence" value="ECO:0007669"/>
    <property type="project" value="UniProtKB-KW"/>
</dbReference>
<protein>
    <submittedName>
        <fullName evidence="4">Amidohydrolase</fullName>
    </submittedName>
</protein>
<comment type="cofactor">
    <cofactor evidence="2">
        <name>Mn(2+)</name>
        <dbReference type="ChEBI" id="CHEBI:29035"/>
    </cofactor>
    <text evidence="2">The Mn(2+) ion enhances activity.</text>
</comment>
<evidence type="ECO:0000256" key="1">
    <source>
        <dbReference type="ARBA" id="ARBA00022801"/>
    </source>
</evidence>